<name>A0A840CK63_9BACT</name>
<dbReference type="RefSeq" id="WP_246348027.1">
    <property type="nucleotide sequence ID" value="NZ_JACIEP010000005.1"/>
</dbReference>
<dbReference type="InterPro" id="IPR025684">
    <property type="entry name" value="SprA_N_dom"/>
</dbReference>
<evidence type="ECO:0000313" key="5">
    <source>
        <dbReference type="Proteomes" id="UP000555103"/>
    </source>
</evidence>
<dbReference type="InterPro" id="IPR026377">
    <property type="entry name" value="Cell_surface_SprA"/>
</dbReference>
<dbReference type="Proteomes" id="UP000555103">
    <property type="component" value="Unassembled WGS sequence"/>
</dbReference>
<sequence length="2504" mass="284512">MKKYSKYLFITTLFISSVSLFSGISGKPDFSFPEAENISHQANDTAPRYPVKKTQITTYKDLKGKPPVDLKDPSNLKTTIEYDPKTGLYIFRTKIGDEEISTPFSLTPEEYMDYRLKESMSSYFRGRNTYTPGEEADKDEFSLKDIQLNIGPAERLFGAGGVKVRTQGYVEAKMGVKYNSSDNPTLSERNRKRTAFDFDQDIQLNVTASVGDKINFGMNYDTKALYDFDSKKLKLGYEGQEDEIVKKIEAGNVSMSTTNSLINGGTALFGINTELQFGKLRVNAVVSQQESQSQTTNSQGGVQNLEYEIRADEYDENRHFFLGHYFRDNYDYAMSKIPYVQSAVTITKMEVWITNKRGDYTQSRNIVAFADLAEHDSIKNTIRWSKVGSENIPSNKVNNLYSTYKDESKVRDITQITSYLQGEQNLETGLDYEKVESARLLSSSEYSYNAQLGYISLSSALQADEVLAVAFEYTMKGNTYRVGELSTDNIDKNNTSDSSNLGTLIVKLLKPVSLTPSSYSWDLMMKNVYRISDNAIQQDRFRLNISYQSDTLGTYINYIPEGKIKNQRLLQVMSLDRLDSRNNEVNRGDTISGDGIFDFVEGFTVNSQTGRIFFPVVEPFGDHLRKKIGYDAIADKYVYDELYDSTLTVARQIAEKNKFKLFGSYRGSGTNNAEIDLGSTNIPQGSVVLTAAGAPLTEGVDYIVDYIAGKVTIINQNLIDSNTPIQVTSEGMSLSMQRKTLLGLNLSYDISKNFNIGGTIMHYYEKPLTTKTEIGNESVKNTLWGLNTSFRTESMWLTNLIDKLPFVNATQPSQINFNAEFAHLIAGHYQNKEAGGYSYLDDFESSQSRIDIKSPYAWTLSSTPSMFEESKLSNDINYGKNRALLSWFSIDGLFNRKGSSLTPQHIKDDLDQLSNHFVREIYINEIYPNKDLAYNEAATISALNLSFYPGERGPYNVVASDIGSDGKFITPKEKWGGITRKMDVRDFETSNVEYIEFWLMDPFVYNNITQNEGGDLYINLGEISEDVLKDGKKFYENGLPTDDDPDAVEWTVWGKVPKRQSTVYAFDNNNGTEGRRKQDVGLNGLSTEEEFQYNTYSDYVTQFENKLNASAREALRNDPFSPLNDPAGDTYHFYRGADYDRDKVSILDRYKYYNNTEGNSPDTSDSGESYSTAAKSVPDVEDIDQDNTLNETESYFQYKIELDPNKMNVGQNYIADSRKVKVNLRNGKEQDSEITWYQFKVPVRQYEKRVGNIQDFKSIRFMRMYLHNFAQTTFLRFGTLQLVRGDWRAYEQTLNKNDEPSGSGTIDIATVNIEENSEKKPVNYVVPPGISRQQDPDQAQIIRENEQALSLRILDLDAGDARAIYKNTYYDLRRYKRLQLFTHAEEVIDKEKVSKGELTVFLRLGSDYKNNYYEYEIPLSITPEGSYSTNNTNDRYAVWPTGNMFDFPLELLKDIKLNRNKEKRKAGSSVSYTTLYHEYDPEKPENKVSVIGNPSLSDINVIMVGVRNNSRTTKSGEIWINELRLTDFDEDGGWAAQGNLNIALSDVGTISVSGRKETVGFGALDQSLMERRMDDYTSYSIAASVELGRFLPEQAKVKLPVYYSYSNQTSTPEYDPFDQDVTLKEALSLVDTKAQKDSIKSLAQDKTTTKSISFNNVKVDIQSKTPMPYDPANFSFGYSYSQTETKNPTTVYDLTKNYKATLSYIYVPLSKTWEPFKNIKNSSGANKFLKSLGFNYLPSSISFDSNITRYYTETTTRDIESYTLGGTNDQYQFLSWSQSFLWDRDFNINWDFTRNLKFAFQSGTRAEIEEPYLQVNKKQNPDDYEIWKDAVIRSLKSLGDPLSYRQVTRLTYQLPFRSIPVLDWIDSNASYQSGYQWDRGAKIDDVEIGNTISNNMTLDFTNRLNLTNFYNKIEYLKQVNERFDGRRRPQSPAQRERERQKREPERRRFSHNVSLTKDSAITVSHNLKTKDIEVNARKDGKIYPIKFKKKDDNTILITNKDSANIEINIVGKYKQDGEGSKVLKDIADYSARALMSVRTINFNYSKRNETYISGFRPGIGDIFGQKNSDYGLVPGLGFAFGFDGGQDFIDKSLERNWLVMNDSLNINPAIYNNMEKFEFRAQLEPIKDLKIELNANYERNKRTEVQYMYDGSPRNLGGSFSMTTVALSTALRSSNADNNYYSKAFETFLENRRIIKNRLEAKYAGRTYPSGGFMAEVAGGLFQGEQYTPALGEVDINSADVLIPAFISAYTGRDAGKITLSAFPSLLALLPNWTISYDGLSKISFLKDRVKSLRLSHAYSCYYQVSNYSSYSGWMDTGDDLGFIRDVLNGNPVPSSPYDISSVGISEVFNPLFGIDGTLNNNMNINARYNNARTLTLNMSSYQIIESTQKEFVVGLGYRINEFNRILGIHRSGTSQINNDLNIKADISYKTTAALLRKIQENFTQATSGTTIVTLKVSADYTMSRALTLRAFYDRILNKPLITSSAYATTNSNFGISLKFTLIQ</sequence>
<keyword evidence="2" id="KW-0732">Signal</keyword>
<feature type="region of interest" description="Disordered" evidence="1">
    <location>
        <begin position="1923"/>
        <end position="1949"/>
    </location>
</feature>
<organism evidence="4 5">
    <name type="scientific">Dysgonomonas hofstadii</name>
    <dbReference type="NCBI Taxonomy" id="637886"/>
    <lineage>
        <taxon>Bacteria</taxon>
        <taxon>Pseudomonadati</taxon>
        <taxon>Bacteroidota</taxon>
        <taxon>Bacteroidia</taxon>
        <taxon>Bacteroidales</taxon>
        <taxon>Dysgonomonadaceae</taxon>
        <taxon>Dysgonomonas</taxon>
    </lineage>
</organism>
<feature type="chain" id="PRO_5032912924" evidence="2">
    <location>
        <begin position="23"/>
        <end position="2504"/>
    </location>
</feature>
<comment type="caution">
    <text evidence="4">The sequence shown here is derived from an EMBL/GenBank/DDBJ whole genome shotgun (WGS) entry which is preliminary data.</text>
</comment>
<dbReference type="EMBL" id="JACIEP010000005">
    <property type="protein sequence ID" value="MBB4035756.1"/>
    <property type="molecule type" value="Genomic_DNA"/>
</dbReference>
<proteinExistence type="predicted"/>
<evidence type="ECO:0000313" key="4">
    <source>
        <dbReference type="EMBL" id="MBB4035756.1"/>
    </source>
</evidence>
<reference evidence="4 5" key="1">
    <citation type="submission" date="2020-08" db="EMBL/GenBank/DDBJ databases">
        <title>Genomic Encyclopedia of Type Strains, Phase IV (KMG-IV): sequencing the most valuable type-strain genomes for metagenomic binning, comparative biology and taxonomic classification.</title>
        <authorList>
            <person name="Goeker M."/>
        </authorList>
    </citation>
    <scope>NUCLEOTIDE SEQUENCE [LARGE SCALE GENOMIC DNA]</scope>
    <source>
        <strain evidence="4 5">DSM 104969</strain>
    </source>
</reference>
<gene>
    <name evidence="4" type="ORF">GGR21_001651</name>
</gene>
<feature type="signal peptide" evidence="2">
    <location>
        <begin position="1"/>
        <end position="22"/>
    </location>
</feature>
<feature type="region of interest" description="Disordered" evidence="1">
    <location>
        <begin position="1154"/>
        <end position="1184"/>
    </location>
</feature>
<feature type="compositionally biased region" description="Basic and acidic residues" evidence="1">
    <location>
        <begin position="1934"/>
        <end position="1947"/>
    </location>
</feature>
<feature type="domain" description="Gliding motility protein SprA N-terminal" evidence="3">
    <location>
        <begin position="1099"/>
        <end position="1627"/>
    </location>
</feature>
<feature type="compositionally biased region" description="Polar residues" evidence="1">
    <location>
        <begin position="1154"/>
        <end position="1174"/>
    </location>
</feature>
<protein>
    <submittedName>
        <fullName evidence="4">Cell surface protein SprA</fullName>
    </submittedName>
</protein>
<keyword evidence="5" id="KW-1185">Reference proteome</keyword>
<dbReference type="Pfam" id="PF14349">
    <property type="entry name" value="SprA_N"/>
    <property type="match status" value="2"/>
</dbReference>
<feature type="domain" description="Gliding motility protein SprA N-terminal" evidence="3">
    <location>
        <begin position="77"/>
        <end position="454"/>
    </location>
</feature>
<dbReference type="NCBIfam" id="TIGR04189">
    <property type="entry name" value="surface_SprA"/>
    <property type="match status" value="1"/>
</dbReference>
<evidence type="ECO:0000256" key="2">
    <source>
        <dbReference type="SAM" id="SignalP"/>
    </source>
</evidence>
<evidence type="ECO:0000259" key="3">
    <source>
        <dbReference type="Pfam" id="PF14349"/>
    </source>
</evidence>
<accession>A0A840CK63</accession>
<evidence type="ECO:0000256" key="1">
    <source>
        <dbReference type="SAM" id="MobiDB-lite"/>
    </source>
</evidence>